<feature type="transmembrane region" description="Helical" evidence="2">
    <location>
        <begin position="20"/>
        <end position="42"/>
    </location>
</feature>
<keyword evidence="4" id="KW-1185">Reference proteome</keyword>
<keyword evidence="2" id="KW-0812">Transmembrane</keyword>
<keyword evidence="2" id="KW-0472">Membrane</keyword>
<sequence>MKLVKNEGSWTSEGMIGGLSPLAAVLTVVSVMSLSLLSLLCLRCRKKSTIIHEEAQTYDPQTFQRGGSKFAVKSSKTVTNANQMSSPSAKTSGYHTFQEDQTEEQDYENVSSMKTLSSSLEHDYIDPIAGSLYGNGKSRLPAVDVNPGIYGNVLPSMEVTEVTESMKETEDNDYENVSVHQDSESDYVNANGE</sequence>
<keyword evidence="2" id="KW-1133">Transmembrane helix</keyword>
<dbReference type="Proteomes" id="UP001476798">
    <property type="component" value="Unassembled WGS sequence"/>
</dbReference>
<gene>
    <name evidence="3" type="ORF">GOODEAATRI_004686</name>
</gene>
<protein>
    <recommendedName>
        <fullName evidence="5">Linker for activation of T-cells family member 2</fullName>
    </recommendedName>
</protein>
<dbReference type="EMBL" id="JAHRIO010030186">
    <property type="protein sequence ID" value="MEQ2167485.1"/>
    <property type="molecule type" value="Genomic_DNA"/>
</dbReference>
<evidence type="ECO:0008006" key="5">
    <source>
        <dbReference type="Google" id="ProtNLM"/>
    </source>
</evidence>
<evidence type="ECO:0000313" key="4">
    <source>
        <dbReference type="Proteomes" id="UP001476798"/>
    </source>
</evidence>
<proteinExistence type="predicted"/>
<feature type="compositionally biased region" description="Polar residues" evidence="1">
    <location>
        <begin position="75"/>
        <end position="95"/>
    </location>
</feature>
<reference evidence="3 4" key="1">
    <citation type="submission" date="2021-06" db="EMBL/GenBank/DDBJ databases">
        <authorList>
            <person name="Palmer J.M."/>
        </authorList>
    </citation>
    <scope>NUCLEOTIDE SEQUENCE [LARGE SCALE GENOMIC DNA]</scope>
    <source>
        <strain evidence="3 4">GA_2019</strain>
        <tissue evidence="3">Muscle</tissue>
    </source>
</reference>
<feature type="region of interest" description="Disordered" evidence="1">
    <location>
        <begin position="162"/>
        <end position="193"/>
    </location>
</feature>
<evidence type="ECO:0000256" key="1">
    <source>
        <dbReference type="SAM" id="MobiDB-lite"/>
    </source>
</evidence>
<name>A0ABV0N7W3_9TELE</name>
<accession>A0ABV0N7W3</accession>
<comment type="caution">
    <text evidence="3">The sequence shown here is derived from an EMBL/GenBank/DDBJ whole genome shotgun (WGS) entry which is preliminary data.</text>
</comment>
<evidence type="ECO:0000313" key="3">
    <source>
        <dbReference type="EMBL" id="MEQ2167485.1"/>
    </source>
</evidence>
<organism evidence="3 4">
    <name type="scientific">Goodea atripinnis</name>
    <dbReference type="NCBI Taxonomy" id="208336"/>
    <lineage>
        <taxon>Eukaryota</taxon>
        <taxon>Metazoa</taxon>
        <taxon>Chordata</taxon>
        <taxon>Craniata</taxon>
        <taxon>Vertebrata</taxon>
        <taxon>Euteleostomi</taxon>
        <taxon>Actinopterygii</taxon>
        <taxon>Neopterygii</taxon>
        <taxon>Teleostei</taxon>
        <taxon>Neoteleostei</taxon>
        <taxon>Acanthomorphata</taxon>
        <taxon>Ovalentaria</taxon>
        <taxon>Atherinomorphae</taxon>
        <taxon>Cyprinodontiformes</taxon>
        <taxon>Goodeidae</taxon>
        <taxon>Goodea</taxon>
    </lineage>
</organism>
<evidence type="ECO:0000256" key="2">
    <source>
        <dbReference type="SAM" id="Phobius"/>
    </source>
</evidence>
<feature type="region of interest" description="Disordered" evidence="1">
    <location>
        <begin position="75"/>
        <end position="106"/>
    </location>
</feature>